<dbReference type="FunFam" id="3.30.160.60:FF:000072">
    <property type="entry name" value="zinc finger protein 143 isoform X1"/>
    <property type="match status" value="3"/>
</dbReference>
<dbReference type="InterPro" id="IPR051061">
    <property type="entry name" value="Zinc_finger_trans_reg"/>
</dbReference>
<evidence type="ECO:0000313" key="9">
    <source>
        <dbReference type="EMBL" id="KAK5646106.1"/>
    </source>
</evidence>
<evidence type="ECO:0000256" key="6">
    <source>
        <dbReference type="ARBA" id="ARBA00023242"/>
    </source>
</evidence>
<dbReference type="PROSITE" id="PS00028">
    <property type="entry name" value="ZINC_FINGER_C2H2_1"/>
    <property type="match status" value="6"/>
</dbReference>
<organism evidence="9 10">
    <name type="scientific">Pyrocoelia pectoralis</name>
    <dbReference type="NCBI Taxonomy" id="417401"/>
    <lineage>
        <taxon>Eukaryota</taxon>
        <taxon>Metazoa</taxon>
        <taxon>Ecdysozoa</taxon>
        <taxon>Arthropoda</taxon>
        <taxon>Hexapoda</taxon>
        <taxon>Insecta</taxon>
        <taxon>Pterygota</taxon>
        <taxon>Neoptera</taxon>
        <taxon>Endopterygota</taxon>
        <taxon>Coleoptera</taxon>
        <taxon>Polyphaga</taxon>
        <taxon>Elateriformia</taxon>
        <taxon>Elateroidea</taxon>
        <taxon>Lampyridae</taxon>
        <taxon>Lampyrinae</taxon>
        <taxon>Pyrocoelia</taxon>
    </lineage>
</organism>
<dbReference type="AlphaFoldDB" id="A0AAN7VIG9"/>
<dbReference type="Proteomes" id="UP001329430">
    <property type="component" value="Chromosome 3"/>
</dbReference>
<feature type="domain" description="C2H2-type" evidence="8">
    <location>
        <begin position="271"/>
        <end position="295"/>
    </location>
</feature>
<evidence type="ECO:0000256" key="2">
    <source>
        <dbReference type="ARBA" id="ARBA00022723"/>
    </source>
</evidence>
<feature type="domain" description="C2H2-type" evidence="8">
    <location>
        <begin position="241"/>
        <end position="270"/>
    </location>
</feature>
<gene>
    <name evidence="9" type="ORF">RI129_004570</name>
</gene>
<evidence type="ECO:0000256" key="4">
    <source>
        <dbReference type="ARBA" id="ARBA00022771"/>
    </source>
</evidence>
<dbReference type="SUPFAM" id="SSF57667">
    <property type="entry name" value="beta-beta-alpha zinc fingers"/>
    <property type="match status" value="4"/>
</dbReference>
<proteinExistence type="predicted"/>
<dbReference type="PROSITE" id="PS50157">
    <property type="entry name" value="ZINC_FINGER_C2H2_2"/>
    <property type="match status" value="6"/>
</dbReference>
<comment type="subcellular location">
    <subcellularLocation>
        <location evidence="1">Nucleus</location>
    </subcellularLocation>
</comment>
<dbReference type="SMART" id="SM00355">
    <property type="entry name" value="ZnF_C2H2"/>
    <property type="match status" value="6"/>
</dbReference>
<dbReference type="GO" id="GO:0006357">
    <property type="term" value="P:regulation of transcription by RNA polymerase II"/>
    <property type="evidence" value="ECO:0007669"/>
    <property type="project" value="TreeGrafter"/>
</dbReference>
<dbReference type="PANTHER" id="PTHR46179:SF25">
    <property type="entry name" value="METAL RESPONSE ELEMENT-BINDING TRANSCRIPTION FACTOR-1, ISOFORM C"/>
    <property type="match status" value="1"/>
</dbReference>
<dbReference type="FunFam" id="3.30.160.60:FF:000397">
    <property type="entry name" value="Metal regulatory transcription factor 1"/>
    <property type="match status" value="1"/>
</dbReference>
<keyword evidence="2" id="KW-0479">Metal-binding</keyword>
<dbReference type="FunFam" id="3.30.160.60:FF:000349">
    <property type="entry name" value="metal regulatory transcription factor 1"/>
    <property type="match status" value="1"/>
</dbReference>
<evidence type="ECO:0000256" key="1">
    <source>
        <dbReference type="ARBA" id="ARBA00004123"/>
    </source>
</evidence>
<dbReference type="FunFam" id="3.30.160.60:FF:001102">
    <property type="entry name" value="Transcription factor IIIA"/>
    <property type="match status" value="1"/>
</dbReference>
<evidence type="ECO:0000256" key="7">
    <source>
        <dbReference type="PROSITE-ProRule" id="PRU00042"/>
    </source>
</evidence>
<protein>
    <recommendedName>
        <fullName evidence="8">C2H2-type domain-containing protein</fullName>
    </recommendedName>
</protein>
<dbReference type="PANTHER" id="PTHR46179">
    <property type="entry name" value="ZINC FINGER PROTEIN"/>
    <property type="match status" value="1"/>
</dbReference>
<dbReference type="GO" id="GO:0008270">
    <property type="term" value="F:zinc ion binding"/>
    <property type="evidence" value="ECO:0007669"/>
    <property type="project" value="UniProtKB-KW"/>
</dbReference>
<dbReference type="InterPro" id="IPR013087">
    <property type="entry name" value="Znf_C2H2_type"/>
</dbReference>
<keyword evidence="10" id="KW-1185">Reference proteome</keyword>
<sequence length="810" mass="91098">MEDWLKDKQTNCLSENENFDNILVTHDLEDCIDDSLDYSSFNKVYEELPLSNLRSDDENERTNTEKQEYENFQYVDQSLQPNEIYVHANIGTSDEMPEDPLCATLTISNNEPYSKDAQINRYNCEYDGCIRTYSTVGNLRTHMKTHKGEYKFKCTEPNCGKAFLTSYSLKIHIRVHTKVKPFECNHKGCEKAFNTLYRLRAHQRLHNGTTFNCESNGCMKFFTTLSDLKKHIRTHTRERPYKCVEEGCGKAFTASHHLKTHRRIHSGEKPFICVEDNCKRAFSTPHSLKSHIKTHQRIVDHDNELHNDTTQDVEGNSNILIKRDVTDDNVEIEYNDNFDGKSENADNSYIVDFEGNIIFKNDLVSNVDVRWKGLEDGVSNFTSMESVDDVKINTSELLLPSENVNESNNFQTFHSNPENSIDFMSQEYSQTKFAEVQSDMSTFEVANNLKHYATVNTAEPIPIQLSYNIGSENIEDGKEGETLEDTEVGLEESSIITEIENASLDLYDIDLNDKLSSNNIEMNTFSVNDIFNSAPVFQDSIESKNSSGPNVNIISVKTIRPTNNPEPVNDVDPLTLENNSVDLIEQIYTPEALEMSLACEEETPSSWIDVMSLVNNSSINVFEHSTIDENQVQAVLTGIQSYTNLDDPPLFNSTNITIGNPNNLLNQNYLTNGITKSSSNKPNILKEVTAAADICKCEDCKCGPYGNCNHAEVSNTTNVLETSGCCGSKQIDDRVCCGGTKIDQCSKVQSKSGTGILNKDCIESNCCVVVCLKSLEQLKQILQLANGCGNLQQLSIGCVRENLCNAKPLI</sequence>
<feature type="domain" description="C2H2-type" evidence="8">
    <location>
        <begin position="122"/>
        <end position="151"/>
    </location>
</feature>
<dbReference type="InterPro" id="IPR036236">
    <property type="entry name" value="Znf_C2H2_sf"/>
</dbReference>
<evidence type="ECO:0000256" key="3">
    <source>
        <dbReference type="ARBA" id="ARBA00022737"/>
    </source>
</evidence>
<dbReference type="GO" id="GO:0005634">
    <property type="term" value="C:nucleus"/>
    <property type="evidence" value="ECO:0007669"/>
    <property type="project" value="UniProtKB-SubCell"/>
</dbReference>
<keyword evidence="6" id="KW-0539">Nucleus</keyword>
<evidence type="ECO:0000259" key="8">
    <source>
        <dbReference type="PROSITE" id="PS50157"/>
    </source>
</evidence>
<feature type="domain" description="C2H2-type" evidence="8">
    <location>
        <begin position="182"/>
        <end position="211"/>
    </location>
</feature>
<keyword evidence="3" id="KW-0677">Repeat</keyword>
<evidence type="ECO:0000256" key="5">
    <source>
        <dbReference type="ARBA" id="ARBA00022833"/>
    </source>
</evidence>
<dbReference type="Pfam" id="PF00096">
    <property type="entry name" value="zf-C2H2"/>
    <property type="match status" value="5"/>
</dbReference>
<feature type="domain" description="C2H2-type" evidence="8">
    <location>
        <begin position="152"/>
        <end position="181"/>
    </location>
</feature>
<comment type="caution">
    <text evidence="9">The sequence shown here is derived from an EMBL/GenBank/DDBJ whole genome shotgun (WGS) entry which is preliminary data.</text>
</comment>
<name>A0AAN7VIG9_9COLE</name>
<reference evidence="9 10" key="1">
    <citation type="journal article" date="2024" name="Insects">
        <title>An Improved Chromosome-Level Genome Assembly of the Firefly Pyrocoelia pectoralis.</title>
        <authorList>
            <person name="Fu X."/>
            <person name="Meyer-Rochow V.B."/>
            <person name="Ballantyne L."/>
            <person name="Zhu X."/>
        </authorList>
    </citation>
    <scope>NUCLEOTIDE SEQUENCE [LARGE SCALE GENOMIC DNA]</scope>
    <source>
        <strain evidence="9">XCY_ONT2</strain>
    </source>
</reference>
<dbReference type="Gene3D" id="3.30.160.60">
    <property type="entry name" value="Classic Zinc Finger"/>
    <property type="match status" value="6"/>
</dbReference>
<feature type="domain" description="C2H2-type" evidence="8">
    <location>
        <begin position="211"/>
        <end position="240"/>
    </location>
</feature>
<keyword evidence="4 7" id="KW-0863">Zinc-finger</keyword>
<dbReference type="EMBL" id="JAVRBK010000003">
    <property type="protein sequence ID" value="KAK5646106.1"/>
    <property type="molecule type" value="Genomic_DNA"/>
</dbReference>
<evidence type="ECO:0000313" key="10">
    <source>
        <dbReference type="Proteomes" id="UP001329430"/>
    </source>
</evidence>
<accession>A0AAN7VIG9</accession>
<keyword evidence="5" id="KW-0862">Zinc</keyword>